<keyword evidence="2" id="KW-1185">Reference proteome</keyword>
<dbReference type="EMBL" id="JACHBF010000006">
    <property type="protein sequence ID" value="MBB6492269.1"/>
    <property type="molecule type" value="Genomic_DNA"/>
</dbReference>
<evidence type="ECO:0000313" key="2">
    <source>
        <dbReference type="Proteomes" id="UP000526625"/>
    </source>
</evidence>
<dbReference type="Proteomes" id="UP000526625">
    <property type="component" value="Unassembled WGS sequence"/>
</dbReference>
<gene>
    <name evidence="1" type="ORF">GGD45_002675</name>
</gene>
<organism evidence="1 2">
    <name type="scientific">Rhizobium tropici</name>
    <dbReference type="NCBI Taxonomy" id="398"/>
    <lineage>
        <taxon>Bacteria</taxon>
        <taxon>Pseudomonadati</taxon>
        <taxon>Pseudomonadota</taxon>
        <taxon>Alphaproteobacteria</taxon>
        <taxon>Hyphomicrobiales</taxon>
        <taxon>Rhizobiaceae</taxon>
        <taxon>Rhizobium/Agrobacterium group</taxon>
        <taxon>Rhizobium</taxon>
    </lineage>
</organism>
<proteinExistence type="predicted"/>
<protein>
    <submittedName>
        <fullName evidence="1">Uncharacterized protein</fullName>
    </submittedName>
</protein>
<accession>A0ABR6QZB5</accession>
<evidence type="ECO:0000313" key="1">
    <source>
        <dbReference type="EMBL" id="MBB6492269.1"/>
    </source>
</evidence>
<comment type="caution">
    <text evidence="1">The sequence shown here is derived from an EMBL/GenBank/DDBJ whole genome shotgun (WGS) entry which is preliminary data.</text>
</comment>
<sequence>MEAYVKVKWIPELKNIQDRSTKPAFRLHETCTMFMLSSDTDSDQSPLFVDAVAAVDTKRTLSRHGLPSERR</sequence>
<reference evidence="1 2" key="1">
    <citation type="submission" date="2020-08" db="EMBL/GenBank/DDBJ databases">
        <title>Genomic Encyclopedia of Type Strains, Phase IV (KMG-V): Genome sequencing to study the core and pangenomes of soil and plant-associated prokaryotes.</title>
        <authorList>
            <person name="Whitman W."/>
        </authorList>
    </citation>
    <scope>NUCLEOTIDE SEQUENCE [LARGE SCALE GENOMIC DNA]</scope>
    <source>
        <strain evidence="1 2">SEMIA 4059</strain>
    </source>
</reference>
<name>A0ABR6QZB5_RHITR</name>